<protein>
    <submittedName>
        <fullName evidence="9">Uncharacterized protein</fullName>
    </submittedName>
</protein>
<feature type="transmembrane region" description="Helical" evidence="8">
    <location>
        <begin position="77"/>
        <end position="98"/>
    </location>
</feature>
<keyword evidence="3" id="KW-1003">Cell membrane</keyword>
<evidence type="ECO:0000256" key="3">
    <source>
        <dbReference type="ARBA" id="ARBA00022475"/>
    </source>
</evidence>
<dbReference type="Proteomes" id="UP001500804">
    <property type="component" value="Unassembled WGS sequence"/>
</dbReference>
<keyword evidence="4 8" id="KW-0812">Transmembrane</keyword>
<evidence type="ECO:0000256" key="4">
    <source>
        <dbReference type="ARBA" id="ARBA00022692"/>
    </source>
</evidence>
<organism evidence="9 10">
    <name type="scientific">Pseudonocardia adelaidensis</name>
    <dbReference type="NCBI Taxonomy" id="648754"/>
    <lineage>
        <taxon>Bacteria</taxon>
        <taxon>Bacillati</taxon>
        <taxon>Actinomycetota</taxon>
        <taxon>Actinomycetes</taxon>
        <taxon>Pseudonocardiales</taxon>
        <taxon>Pseudonocardiaceae</taxon>
        <taxon>Pseudonocardia</taxon>
    </lineage>
</organism>
<feature type="transmembrane region" description="Helical" evidence="8">
    <location>
        <begin position="110"/>
        <end position="127"/>
    </location>
</feature>
<name>A0ABP9PE75_9PSEU</name>
<comment type="caution">
    <text evidence="9">The sequence shown here is derived from an EMBL/GenBank/DDBJ whole genome shotgun (WGS) entry which is preliminary data.</text>
</comment>
<feature type="region of interest" description="Disordered" evidence="7">
    <location>
        <begin position="129"/>
        <end position="180"/>
    </location>
</feature>
<reference evidence="10" key="1">
    <citation type="journal article" date="2019" name="Int. J. Syst. Evol. Microbiol.">
        <title>The Global Catalogue of Microorganisms (GCM) 10K type strain sequencing project: providing services to taxonomists for standard genome sequencing and annotation.</title>
        <authorList>
            <consortium name="The Broad Institute Genomics Platform"/>
            <consortium name="The Broad Institute Genome Sequencing Center for Infectious Disease"/>
            <person name="Wu L."/>
            <person name="Ma J."/>
        </authorList>
    </citation>
    <scope>NUCLEOTIDE SEQUENCE [LARGE SCALE GENOMIC DNA]</scope>
    <source>
        <strain evidence="10">JCM 18302</strain>
    </source>
</reference>
<sequence>MRRNPRRHVVAAWAFVVPALVYVLVFFGYPIVNNLVMSFQEFTTKSFYTGQAPFVGLRNYAEVIGSDLFVRLTVNTALFTVLSLASTFAIGLALALFFNRHFRLGGLLRSLLLLPWLLLLIVSAATWRRDPSSRPPMSTAPGGCARSSPSSCPSAGTRSSRPPCSRSCSPGATSSSPSRS</sequence>
<keyword evidence="10" id="KW-1185">Reference proteome</keyword>
<comment type="subcellular location">
    <subcellularLocation>
        <location evidence="1">Cell membrane</location>
        <topology evidence="1">Multi-pass membrane protein</topology>
    </subcellularLocation>
</comment>
<evidence type="ECO:0000313" key="9">
    <source>
        <dbReference type="EMBL" id="GAA5143500.1"/>
    </source>
</evidence>
<evidence type="ECO:0000256" key="2">
    <source>
        <dbReference type="ARBA" id="ARBA00022448"/>
    </source>
</evidence>
<dbReference type="PANTHER" id="PTHR43005:SF1">
    <property type="entry name" value="SPERMIDINE_PUTRESCINE TRANSPORT SYSTEM PERMEASE PROTEIN"/>
    <property type="match status" value="1"/>
</dbReference>
<evidence type="ECO:0000256" key="7">
    <source>
        <dbReference type="SAM" id="MobiDB-lite"/>
    </source>
</evidence>
<feature type="compositionally biased region" description="Low complexity" evidence="7">
    <location>
        <begin position="140"/>
        <end position="180"/>
    </location>
</feature>
<dbReference type="SUPFAM" id="SSF161098">
    <property type="entry name" value="MetI-like"/>
    <property type="match status" value="1"/>
</dbReference>
<accession>A0ABP9PE75</accession>
<evidence type="ECO:0000256" key="8">
    <source>
        <dbReference type="SAM" id="Phobius"/>
    </source>
</evidence>
<evidence type="ECO:0000256" key="6">
    <source>
        <dbReference type="ARBA" id="ARBA00023136"/>
    </source>
</evidence>
<dbReference type="PANTHER" id="PTHR43005">
    <property type="entry name" value="BLR7065 PROTEIN"/>
    <property type="match status" value="1"/>
</dbReference>
<gene>
    <name evidence="9" type="ORF">GCM10023320_84450</name>
</gene>
<dbReference type="Gene3D" id="1.10.3720.10">
    <property type="entry name" value="MetI-like"/>
    <property type="match status" value="1"/>
</dbReference>
<proteinExistence type="predicted"/>
<evidence type="ECO:0000256" key="5">
    <source>
        <dbReference type="ARBA" id="ARBA00022989"/>
    </source>
</evidence>
<keyword evidence="5 8" id="KW-1133">Transmembrane helix</keyword>
<dbReference type="EMBL" id="BAABJO010000080">
    <property type="protein sequence ID" value="GAA5143500.1"/>
    <property type="molecule type" value="Genomic_DNA"/>
</dbReference>
<feature type="transmembrane region" description="Helical" evidence="8">
    <location>
        <begin position="12"/>
        <end position="32"/>
    </location>
</feature>
<evidence type="ECO:0000256" key="1">
    <source>
        <dbReference type="ARBA" id="ARBA00004651"/>
    </source>
</evidence>
<keyword evidence="2" id="KW-0813">Transport</keyword>
<evidence type="ECO:0000313" key="10">
    <source>
        <dbReference type="Proteomes" id="UP001500804"/>
    </source>
</evidence>
<dbReference type="InterPro" id="IPR035906">
    <property type="entry name" value="MetI-like_sf"/>
</dbReference>
<keyword evidence="6 8" id="KW-0472">Membrane</keyword>